<feature type="transmembrane region" description="Helical" evidence="1">
    <location>
        <begin position="194"/>
        <end position="216"/>
    </location>
</feature>
<feature type="transmembrane region" description="Helical" evidence="1">
    <location>
        <begin position="49"/>
        <end position="70"/>
    </location>
</feature>
<feature type="transmembrane region" description="Helical" evidence="1">
    <location>
        <begin position="20"/>
        <end position="37"/>
    </location>
</feature>
<gene>
    <name evidence="2" type="ORF">HNR30_008601</name>
</gene>
<sequence>MSEGVIHDIGYRHYDGARLGSAYGTRALFVFTLRGIFGLGRPARSKVMPFFLVTVMLLPAVVSIVVMTLMNETAMTYTSMPTIMQAVPAIFLASQAPTAVAPDLRYKVLPLYLSRPVGVTQYVLAKYAAMVLALFLLMAVPLVLMFVGELLVDMPDEPLRTQQFAAGLFTSLVLAVLLAGVGLLLASLTPRRGLGVASVIAVYMLCLAISGALVGTFESVGRTTATEWAWLINPFFLVDAVRVWLFGGEVASGGTYPPGPGPALIVIALIAFTLGALFLRYRKAAAR</sequence>
<dbReference type="EMBL" id="JACDUR010000010">
    <property type="protein sequence ID" value="MBA2897205.1"/>
    <property type="molecule type" value="Genomic_DNA"/>
</dbReference>
<proteinExistence type="predicted"/>
<dbReference type="AlphaFoldDB" id="A0A7W0HVI6"/>
<keyword evidence="1" id="KW-0472">Membrane</keyword>
<keyword evidence="3" id="KW-1185">Reference proteome</keyword>
<protein>
    <submittedName>
        <fullName evidence="2">ABC-2 type transport system permease protein</fullName>
    </submittedName>
</protein>
<feature type="transmembrane region" description="Helical" evidence="1">
    <location>
        <begin position="127"/>
        <end position="152"/>
    </location>
</feature>
<reference evidence="2 3" key="1">
    <citation type="submission" date="2020-07" db="EMBL/GenBank/DDBJ databases">
        <title>Genomic Encyclopedia of Type Strains, Phase IV (KMG-IV): sequencing the most valuable type-strain genomes for metagenomic binning, comparative biology and taxonomic classification.</title>
        <authorList>
            <person name="Goeker M."/>
        </authorList>
    </citation>
    <scope>NUCLEOTIDE SEQUENCE [LARGE SCALE GENOMIC DNA]</scope>
    <source>
        <strain evidence="2 3">DSM 45533</strain>
    </source>
</reference>
<feature type="transmembrane region" description="Helical" evidence="1">
    <location>
        <begin position="164"/>
        <end position="188"/>
    </location>
</feature>
<feature type="transmembrane region" description="Helical" evidence="1">
    <location>
        <begin position="259"/>
        <end position="279"/>
    </location>
</feature>
<evidence type="ECO:0000313" key="2">
    <source>
        <dbReference type="EMBL" id="MBA2897205.1"/>
    </source>
</evidence>
<dbReference type="Proteomes" id="UP000530928">
    <property type="component" value="Unassembled WGS sequence"/>
</dbReference>
<organism evidence="2 3">
    <name type="scientific">Nonomuraea soli</name>
    <dbReference type="NCBI Taxonomy" id="1032476"/>
    <lineage>
        <taxon>Bacteria</taxon>
        <taxon>Bacillati</taxon>
        <taxon>Actinomycetota</taxon>
        <taxon>Actinomycetes</taxon>
        <taxon>Streptosporangiales</taxon>
        <taxon>Streptosporangiaceae</taxon>
        <taxon>Nonomuraea</taxon>
    </lineage>
</organism>
<evidence type="ECO:0000313" key="3">
    <source>
        <dbReference type="Proteomes" id="UP000530928"/>
    </source>
</evidence>
<keyword evidence="1" id="KW-0812">Transmembrane</keyword>
<keyword evidence="1" id="KW-1133">Transmembrane helix</keyword>
<accession>A0A7W0HVI6</accession>
<comment type="caution">
    <text evidence="2">The sequence shown here is derived from an EMBL/GenBank/DDBJ whole genome shotgun (WGS) entry which is preliminary data.</text>
</comment>
<evidence type="ECO:0000256" key="1">
    <source>
        <dbReference type="SAM" id="Phobius"/>
    </source>
</evidence>
<name>A0A7W0HVI6_9ACTN</name>
<dbReference type="RefSeq" id="WP_181615908.1">
    <property type="nucleotide sequence ID" value="NZ_BAABAM010000010.1"/>
</dbReference>